<gene>
    <name evidence="3" type="ORF">OMO38_07355</name>
</gene>
<dbReference type="InterPro" id="IPR038765">
    <property type="entry name" value="Papain-like_cys_pep_sf"/>
</dbReference>
<feature type="domain" description="DUF3857" evidence="2">
    <location>
        <begin position="73"/>
        <end position="224"/>
    </location>
</feature>
<name>A0ABT3HX15_9FLAO</name>
<protein>
    <submittedName>
        <fullName evidence="3">DUF3857 domain-containing protein</fullName>
    </submittedName>
</protein>
<organism evidence="3 4">
    <name type="scientific">Chryseobacterium kimseyorum</name>
    <dbReference type="NCBI Taxonomy" id="2984028"/>
    <lineage>
        <taxon>Bacteria</taxon>
        <taxon>Pseudomonadati</taxon>
        <taxon>Bacteroidota</taxon>
        <taxon>Flavobacteriia</taxon>
        <taxon>Flavobacteriales</taxon>
        <taxon>Weeksellaceae</taxon>
        <taxon>Chryseobacterium group</taxon>
        <taxon>Chryseobacterium</taxon>
    </lineage>
</organism>
<dbReference type="SUPFAM" id="SSF54001">
    <property type="entry name" value="Cysteine proteinases"/>
    <property type="match status" value="1"/>
</dbReference>
<reference evidence="3" key="1">
    <citation type="submission" date="2022-10" db="EMBL/GenBank/DDBJ databases">
        <title>Chryseobacterium babae sp. nov. isolated from the gut of the beetle Oryctes rhinoceros, and Chryseobacterium kimseyorum sp. nov., isolated from a stick insect rearing cage.</title>
        <authorList>
            <person name="Shelomi M."/>
            <person name="Han C.-J."/>
            <person name="Chen W.-M."/>
            <person name="Chen H.-K."/>
            <person name="Liaw S.-J."/>
            <person name="Muhle E."/>
            <person name="Clermont D."/>
        </authorList>
    </citation>
    <scope>NUCLEOTIDE SEQUENCE</scope>
    <source>
        <strain evidence="3">09-1422</strain>
    </source>
</reference>
<dbReference type="Gene3D" id="3.10.620.30">
    <property type="match status" value="1"/>
</dbReference>
<dbReference type="InterPro" id="IPR002931">
    <property type="entry name" value="Transglutaminase-like"/>
</dbReference>
<evidence type="ECO:0000313" key="3">
    <source>
        <dbReference type="EMBL" id="MCW3168340.1"/>
    </source>
</evidence>
<dbReference type="Pfam" id="PF01841">
    <property type="entry name" value="Transglut_core"/>
    <property type="match status" value="1"/>
</dbReference>
<keyword evidence="4" id="KW-1185">Reference proteome</keyword>
<dbReference type="Gene3D" id="2.60.40.3140">
    <property type="match status" value="1"/>
</dbReference>
<evidence type="ECO:0000313" key="4">
    <source>
        <dbReference type="Proteomes" id="UP001163731"/>
    </source>
</evidence>
<proteinExistence type="predicted"/>
<dbReference type="Gene3D" id="2.60.120.1130">
    <property type="match status" value="1"/>
</dbReference>
<dbReference type="InterPro" id="IPR024618">
    <property type="entry name" value="DUF3857"/>
</dbReference>
<feature type="domain" description="Transglutaminase-like" evidence="1">
    <location>
        <begin position="290"/>
        <end position="350"/>
    </location>
</feature>
<dbReference type="Proteomes" id="UP001163731">
    <property type="component" value="Unassembled WGS sequence"/>
</dbReference>
<dbReference type="RefSeq" id="WP_264749555.1">
    <property type="nucleotide sequence ID" value="NZ_JAPDHW010000004.1"/>
</dbReference>
<dbReference type="EMBL" id="JAPDHW010000004">
    <property type="protein sequence ID" value="MCW3168340.1"/>
    <property type="molecule type" value="Genomic_DNA"/>
</dbReference>
<evidence type="ECO:0000259" key="2">
    <source>
        <dbReference type="Pfam" id="PF12969"/>
    </source>
</evidence>
<comment type="caution">
    <text evidence="3">The sequence shown here is derived from an EMBL/GenBank/DDBJ whole genome shotgun (WGS) entry which is preliminary data.</text>
</comment>
<accession>A0ABT3HX15</accession>
<evidence type="ECO:0000259" key="1">
    <source>
        <dbReference type="Pfam" id="PF01841"/>
    </source>
</evidence>
<sequence length="634" mass="73335">MKIKCITALLFYICAQNFLLSQNHKFLTRPSFDEADLKKEHSTIEKNAPAEIMYNSVRYNIRDLSAEKTFFSKIKIYDKKRSEEWLNIEIPVMTGEKLDDFEVNVYNYKDGKVEKITTKKNEQLKENFIKGIKFYKLAIPNILDGSVIEYSYKLTTGILNMTYYLQYNIPVVYQEYSLEAPDALSYQFDNSGGFVKPKYYISTSENRSLQSYNIYRFGFENIKSIQDENYVKNIDRYRNKVKPELKRFLTVSMPENWSKVAERFNENENFGGFLKGNVKDIVPENIRTFYNPLERANKIFDFVKSEYRWNKYPGTAATQSFKQLIKSKSGNAAEINLLLVSLFRNAGLNANPFLISTVDNGILNIFSPNINNLNFVIASVKINDAIYLYDATSFNSKVNMLPERDWNDFGILFEGKEGTDVSFSNTNVSKKNFEIKANLNVENSSIDGTFKKQETGLYAIESYDSYDLNKEKYNQTFKTQFNSDMQGVDSKLLSNGDFQSEMKFSSGTGIDIVGRKIIVNPLLFLNAENEKFDQATERKNQIDFISGFTREKKVEIMIPEGYTVSEAPKPRKISTDDKEINYEYAVNVLNNKITVTSKVDVASQNYPKEYYPIFKQIWKVISDSENQVMSLIKK</sequence>
<dbReference type="Pfam" id="PF12969">
    <property type="entry name" value="DUF3857"/>
    <property type="match status" value="1"/>
</dbReference>